<proteinExistence type="predicted"/>
<evidence type="ECO:0000313" key="1">
    <source>
        <dbReference type="EMBL" id="XBM49973.1"/>
    </source>
</evidence>
<name>A0AAU7GIV0_9MICO</name>
<dbReference type="EMBL" id="CP157390">
    <property type="protein sequence ID" value="XBM49973.1"/>
    <property type="molecule type" value="Genomic_DNA"/>
</dbReference>
<accession>A0AAU7GIV0</accession>
<protein>
    <submittedName>
        <fullName evidence="1">Uncharacterized protein</fullName>
    </submittedName>
</protein>
<organism evidence="1">
    <name type="scientific">Leifsonia sp. NPDC080035</name>
    <dbReference type="NCBI Taxonomy" id="3143936"/>
    <lineage>
        <taxon>Bacteria</taxon>
        <taxon>Bacillati</taxon>
        <taxon>Actinomycetota</taxon>
        <taxon>Actinomycetes</taxon>
        <taxon>Micrococcales</taxon>
        <taxon>Microbacteriaceae</taxon>
        <taxon>Leifsonia</taxon>
    </lineage>
</organism>
<reference evidence="1" key="1">
    <citation type="submission" date="2024-05" db="EMBL/GenBank/DDBJ databases">
        <title>The Natural Products Discovery Center: Release of the First 8490 Sequenced Strains for Exploring Actinobacteria Biosynthetic Diversity.</title>
        <authorList>
            <person name="Kalkreuter E."/>
            <person name="Kautsar S.A."/>
            <person name="Yang D."/>
            <person name="Bader C.D."/>
            <person name="Teijaro C.N."/>
            <person name="Fluegel L."/>
            <person name="Davis C.M."/>
            <person name="Simpson J.R."/>
            <person name="Lauterbach L."/>
            <person name="Steele A.D."/>
            <person name="Gui C."/>
            <person name="Meng S."/>
            <person name="Li G."/>
            <person name="Viehrig K."/>
            <person name="Ye F."/>
            <person name="Su P."/>
            <person name="Kiefer A.F."/>
            <person name="Nichols A."/>
            <person name="Cepeda A.J."/>
            <person name="Yan W."/>
            <person name="Fan B."/>
            <person name="Jiang Y."/>
            <person name="Adhikari A."/>
            <person name="Zheng C.-J."/>
            <person name="Schuster L."/>
            <person name="Cowan T.M."/>
            <person name="Smanski M.J."/>
            <person name="Chevrette M.G."/>
            <person name="de Carvalho L.P.S."/>
            <person name="Shen B."/>
        </authorList>
    </citation>
    <scope>NUCLEOTIDE SEQUENCE</scope>
    <source>
        <strain evidence="1">NPDC080035</strain>
    </source>
</reference>
<dbReference type="AlphaFoldDB" id="A0AAU7GIV0"/>
<dbReference type="RefSeq" id="WP_348789883.1">
    <property type="nucleotide sequence ID" value="NZ_CP157390.1"/>
</dbReference>
<gene>
    <name evidence="1" type="ORF">AAME72_08905</name>
</gene>
<sequence>MTKITDDELEARVRAVAGLSPAQNAGVAAALTRVLDQLSDPDVRSGLAPKPVWWRRRPLFKLLRAGLPFVALSSEHHRRDDFVPMRVHTDVRARNQAARLSEVVVGEGGAEEDVGCTVNDE</sequence>